<reference evidence="2" key="1">
    <citation type="journal article" date="2022" name="Int. J. Mol. Sci.">
        <title>Draft Genome of Tanacetum Coccineum: Genomic Comparison of Closely Related Tanacetum-Family Plants.</title>
        <authorList>
            <person name="Yamashiro T."/>
            <person name="Shiraishi A."/>
            <person name="Nakayama K."/>
            <person name="Satake H."/>
        </authorList>
    </citation>
    <scope>NUCLEOTIDE SEQUENCE</scope>
</reference>
<evidence type="ECO:0000313" key="2">
    <source>
        <dbReference type="EMBL" id="GJT51120.1"/>
    </source>
</evidence>
<dbReference type="PANTHER" id="PTHR33116:SF78">
    <property type="entry name" value="OS12G0587133 PROTEIN"/>
    <property type="match status" value="1"/>
</dbReference>
<reference evidence="2" key="2">
    <citation type="submission" date="2022-01" db="EMBL/GenBank/DDBJ databases">
        <authorList>
            <person name="Yamashiro T."/>
            <person name="Shiraishi A."/>
            <person name="Satake H."/>
            <person name="Nakayama K."/>
        </authorList>
    </citation>
    <scope>NUCLEOTIDE SEQUENCE</scope>
</reference>
<dbReference type="PANTHER" id="PTHR33116">
    <property type="entry name" value="REVERSE TRANSCRIPTASE ZINC-BINDING DOMAIN-CONTAINING PROTEIN-RELATED-RELATED"/>
    <property type="match status" value="1"/>
</dbReference>
<protein>
    <submittedName>
        <fullName evidence="2">RNA-directed DNA polymerase, eukaryota, reverse transcriptase zinc-binding domain protein</fullName>
    </submittedName>
</protein>
<evidence type="ECO:0000313" key="3">
    <source>
        <dbReference type="Proteomes" id="UP001151760"/>
    </source>
</evidence>
<gene>
    <name evidence="2" type="ORF">Tco_0977277</name>
</gene>
<accession>A0ABQ5EJM5</accession>
<dbReference type="Pfam" id="PF13966">
    <property type="entry name" value="zf-RVT"/>
    <property type="match status" value="1"/>
</dbReference>
<dbReference type="InterPro" id="IPR026960">
    <property type="entry name" value="RVT-Znf"/>
</dbReference>
<sequence>MTNRLSRWKLKTISIGGRLTLLKSMLGSNPLYHMSMFRVPTQVLQQMERNRARFFNGTDIKSKKISWVSWKRTMTSRDTGGIGVASLFALNRALMFKWVWRFFVQNKSLWVRVIKAIHGQDGKIGKKVCVSYPSAWLNIVKEMGVMQAKGIDILNYMKLKCGDGTSTSFWKDIWRDEVAFKDLYPRLYMLENMKEVTVAHKLAQEDLEWSFRRKVRSGCEMQQLNSLKAKIEGVILNNSSDRWTWSLEGSGEFSVSSLRKEIDSVYLPQSGKKTRWIKQVPIKVNILAWKVSNDYLPTRVNLSKRGMEIESILCPMCNLSAESACHLFFQCETSRQIFNKICRWWELEIQAINSYEEWVVWMVNIRLRSNSKSAFEVNDIPEKIDGFVDSTKLVDEVVEHMKPKIWKELEIKYEDDAKIIDLISHGRWNWPEEWTNDYPELHQIPVPSLNEQIKDKVFWLDANLKEVPFSTKAAWLSLRDSRPKVQWRCEDSHDHLFFQCHYSSKVWDKLKDKGNLHNAQNSLVNVVTVGICAIGYVQGIFSNHEAFERFSRQLKASLKVIRKVACIALGDGSQSEQEFSLCFCDAYFKSLYVSIVRVFEAGNVARMRFFFSMDA</sequence>
<feature type="domain" description="Reverse transcriptase zinc-binding" evidence="1">
    <location>
        <begin position="254"/>
        <end position="337"/>
    </location>
</feature>
<keyword evidence="2" id="KW-0808">Transferase</keyword>
<keyword evidence="2" id="KW-0548">Nucleotidyltransferase</keyword>
<keyword evidence="3" id="KW-1185">Reference proteome</keyword>
<keyword evidence="2" id="KW-0695">RNA-directed DNA polymerase</keyword>
<proteinExistence type="predicted"/>
<organism evidence="2 3">
    <name type="scientific">Tanacetum coccineum</name>
    <dbReference type="NCBI Taxonomy" id="301880"/>
    <lineage>
        <taxon>Eukaryota</taxon>
        <taxon>Viridiplantae</taxon>
        <taxon>Streptophyta</taxon>
        <taxon>Embryophyta</taxon>
        <taxon>Tracheophyta</taxon>
        <taxon>Spermatophyta</taxon>
        <taxon>Magnoliopsida</taxon>
        <taxon>eudicotyledons</taxon>
        <taxon>Gunneridae</taxon>
        <taxon>Pentapetalae</taxon>
        <taxon>asterids</taxon>
        <taxon>campanulids</taxon>
        <taxon>Asterales</taxon>
        <taxon>Asteraceae</taxon>
        <taxon>Asteroideae</taxon>
        <taxon>Anthemideae</taxon>
        <taxon>Anthemidinae</taxon>
        <taxon>Tanacetum</taxon>
    </lineage>
</organism>
<dbReference type="Proteomes" id="UP001151760">
    <property type="component" value="Unassembled WGS sequence"/>
</dbReference>
<comment type="caution">
    <text evidence="2">The sequence shown here is derived from an EMBL/GenBank/DDBJ whole genome shotgun (WGS) entry which is preliminary data.</text>
</comment>
<dbReference type="EMBL" id="BQNB010016379">
    <property type="protein sequence ID" value="GJT51120.1"/>
    <property type="molecule type" value="Genomic_DNA"/>
</dbReference>
<name>A0ABQ5EJM5_9ASTR</name>
<dbReference type="GO" id="GO:0003964">
    <property type="term" value="F:RNA-directed DNA polymerase activity"/>
    <property type="evidence" value="ECO:0007669"/>
    <property type="project" value="UniProtKB-KW"/>
</dbReference>
<evidence type="ECO:0000259" key="1">
    <source>
        <dbReference type="Pfam" id="PF13966"/>
    </source>
</evidence>